<keyword evidence="8 13" id="KW-0653">Protein transport</keyword>
<dbReference type="InterPro" id="IPR006136">
    <property type="entry name" value="FlhB"/>
</dbReference>
<keyword evidence="7 13" id="KW-1005">Bacterial flagellum biogenesis</keyword>
<evidence type="ECO:0000313" key="16">
    <source>
        <dbReference type="Proteomes" id="UP000826725"/>
    </source>
</evidence>
<keyword evidence="15" id="KW-0969">Cilium</keyword>
<dbReference type="InterPro" id="IPR006135">
    <property type="entry name" value="T3SS_substrate_exporter"/>
</dbReference>
<dbReference type="Proteomes" id="UP000826725">
    <property type="component" value="Chromosome"/>
</dbReference>
<feature type="region of interest" description="Disordered" evidence="14">
    <location>
        <begin position="1"/>
        <end position="22"/>
    </location>
</feature>
<dbReference type="NCBIfam" id="TIGR00328">
    <property type="entry name" value="flhB"/>
    <property type="match status" value="1"/>
</dbReference>
<keyword evidence="6 13" id="KW-0812">Transmembrane</keyword>
<keyword evidence="5 13" id="KW-1003">Cell membrane</keyword>
<evidence type="ECO:0000256" key="13">
    <source>
        <dbReference type="RuleBase" id="RU364091"/>
    </source>
</evidence>
<evidence type="ECO:0000256" key="6">
    <source>
        <dbReference type="ARBA" id="ARBA00022692"/>
    </source>
</evidence>
<keyword evidence="15" id="KW-0282">Flagellum</keyword>
<dbReference type="KEGG" id="dbk:DGMP_12870"/>
<evidence type="ECO:0000256" key="2">
    <source>
        <dbReference type="ARBA" id="ARBA00010690"/>
    </source>
</evidence>
<comment type="subcellular location">
    <subcellularLocation>
        <location evidence="1">Cell membrane</location>
        <topology evidence="1">Multi-pass membrane protein</topology>
    </subcellularLocation>
</comment>
<dbReference type="PANTHER" id="PTHR30531:SF12">
    <property type="entry name" value="FLAGELLAR BIOSYNTHETIC PROTEIN FLHB"/>
    <property type="match status" value="1"/>
</dbReference>
<dbReference type="AlphaFoldDB" id="A0A8D5FRW4"/>
<evidence type="ECO:0000256" key="1">
    <source>
        <dbReference type="ARBA" id="ARBA00004651"/>
    </source>
</evidence>
<keyword evidence="9 13" id="KW-1133">Transmembrane helix</keyword>
<evidence type="ECO:0000256" key="3">
    <source>
        <dbReference type="ARBA" id="ARBA00021622"/>
    </source>
</evidence>
<dbReference type="GO" id="GO:0044780">
    <property type="term" value="P:bacterial-type flagellum assembly"/>
    <property type="evidence" value="ECO:0007669"/>
    <property type="project" value="InterPro"/>
</dbReference>
<dbReference type="GO" id="GO:0005886">
    <property type="term" value="C:plasma membrane"/>
    <property type="evidence" value="ECO:0007669"/>
    <property type="project" value="UniProtKB-SubCell"/>
</dbReference>
<keyword evidence="15" id="KW-0966">Cell projection</keyword>
<evidence type="ECO:0000313" key="15">
    <source>
        <dbReference type="EMBL" id="BCL60594.1"/>
    </source>
</evidence>
<sequence length="356" mass="40085">MAEESPTGGERTEAPSSKRREDFRKKGQVAQSKEVQTAALFSILLLFWLFYLPLFWKELVRFLTSLWNISGEYTLTSTSAYNLALFLIQKAGLLLAPLFLLVLIIGFFSSFFQIGWLVTAKPLVPDFSKLDPISGFGRFFSKKSLVEVIKSLTKVILVGWAAYSTVLANFDQALVLTHASVGATLLYLARIAALILAKVCAILIFIAFLDFLYVRWEMEEKMKMTKQEVKEEFKESEGDPHIKAQIRAIQQEMARKRMMAEVPDADVIVTNPTHLSVAVRYDSKEMDAPVVIAKGADFIAMKIREIAREHEIPIIENPPVARLLHDLDIGESIPEDLFKVVAEILAHVYSLKGKTV</sequence>
<proteinExistence type="inferred from homology"/>
<feature type="transmembrane region" description="Helical" evidence="13">
    <location>
        <begin position="35"/>
        <end position="56"/>
    </location>
</feature>
<evidence type="ECO:0000256" key="12">
    <source>
        <dbReference type="ARBA" id="ARBA00025078"/>
    </source>
</evidence>
<keyword evidence="11 13" id="KW-1006">Bacterial flagellum protein export</keyword>
<evidence type="ECO:0000256" key="9">
    <source>
        <dbReference type="ARBA" id="ARBA00022989"/>
    </source>
</evidence>
<name>A0A8D5FRW4_9BACT</name>
<protein>
    <recommendedName>
        <fullName evidence="3 13">Flagellar biosynthetic protein FlhB</fullName>
    </recommendedName>
</protein>
<evidence type="ECO:0000256" key="5">
    <source>
        <dbReference type="ARBA" id="ARBA00022475"/>
    </source>
</evidence>
<dbReference type="FunFam" id="3.40.1690.10:FF:000001">
    <property type="entry name" value="Flagellar biosynthetic protein FlhB"/>
    <property type="match status" value="1"/>
</dbReference>
<gene>
    <name evidence="13 15" type="primary">flhB</name>
    <name evidence="15" type="ORF">DGMP_12870</name>
</gene>
<dbReference type="EMBL" id="AP024086">
    <property type="protein sequence ID" value="BCL60594.1"/>
    <property type="molecule type" value="Genomic_DNA"/>
</dbReference>
<comment type="function">
    <text evidence="12 13">Required for formation of the rod structure in the basal body of the flagellar apparatus. Together with FliI and FliH, may constitute the export apparatus of flagellin.</text>
</comment>
<evidence type="ECO:0000256" key="4">
    <source>
        <dbReference type="ARBA" id="ARBA00022448"/>
    </source>
</evidence>
<keyword evidence="10 13" id="KW-0472">Membrane</keyword>
<accession>A0A8D5FRW4</accession>
<dbReference type="GO" id="GO:0009306">
    <property type="term" value="P:protein secretion"/>
    <property type="evidence" value="ECO:0007669"/>
    <property type="project" value="InterPro"/>
</dbReference>
<evidence type="ECO:0000256" key="11">
    <source>
        <dbReference type="ARBA" id="ARBA00023225"/>
    </source>
</evidence>
<keyword evidence="16" id="KW-1185">Reference proteome</keyword>
<evidence type="ECO:0000256" key="10">
    <source>
        <dbReference type="ARBA" id="ARBA00023136"/>
    </source>
</evidence>
<dbReference type="PANTHER" id="PTHR30531">
    <property type="entry name" value="FLAGELLAR BIOSYNTHETIC PROTEIN FLHB"/>
    <property type="match status" value="1"/>
</dbReference>
<dbReference type="Pfam" id="PF01312">
    <property type="entry name" value="Bac_export_2"/>
    <property type="match status" value="1"/>
</dbReference>
<evidence type="ECO:0000256" key="14">
    <source>
        <dbReference type="SAM" id="MobiDB-lite"/>
    </source>
</evidence>
<organism evidence="15 16">
    <name type="scientific">Desulfomarina profundi</name>
    <dbReference type="NCBI Taxonomy" id="2772557"/>
    <lineage>
        <taxon>Bacteria</taxon>
        <taxon>Pseudomonadati</taxon>
        <taxon>Thermodesulfobacteriota</taxon>
        <taxon>Desulfobulbia</taxon>
        <taxon>Desulfobulbales</taxon>
        <taxon>Desulfobulbaceae</taxon>
        <taxon>Desulfomarina</taxon>
    </lineage>
</organism>
<evidence type="ECO:0000256" key="7">
    <source>
        <dbReference type="ARBA" id="ARBA00022795"/>
    </source>
</evidence>
<dbReference type="RefSeq" id="WP_228856710.1">
    <property type="nucleotide sequence ID" value="NZ_AP024086.1"/>
</dbReference>
<evidence type="ECO:0000256" key="8">
    <source>
        <dbReference type="ARBA" id="ARBA00022927"/>
    </source>
</evidence>
<comment type="similarity">
    <text evidence="2 13">Belongs to the type III secretion exporter family.</text>
</comment>
<feature type="transmembrane region" description="Helical" evidence="13">
    <location>
        <begin position="94"/>
        <end position="119"/>
    </location>
</feature>
<feature type="compositionally biased region" description="Basic and acidic residues" evidence="14">
    <location>
        <begin position="10"/>
        <end position="22"/>
    </location>
</feature>
<keyword evidence="4 13" id="KW-0813">Transport</keyword>
<feature type="transmembrane region" description="Helical" evidence="13">
    <location>
        <begin position="187"/>
        <end position="214"/>
    </location>
</feature>
<comment type="caution">
    <text evidence="13">Lacks conserved residue(s) required for the propagation of feature annotation.</text>
</comment>
<reference evidence="15" key="1">
    <citation type="submission" date="2020-09" db="EMBL/GenBank/DDBJ databases">
        <title>Desulfogranum mesoprofundum gen. nov., sp. nov., a novel mesophilic, sulfate-reducing chemolithoautotroph isolated from a deep-sea hydrothermal vent chimney in the Suiyo Seamount.</title>
        <authorList>
            <person name="Hashimoto Y."/>
            <person name="Nakagawa S."/>
        </authorList>
    </citation>
    <scope>NUCLEOTIDE SEQUENCE</scope>
    <source>
        <strain evidence="15">KT2</strain>
    </source>
</reference>